<proteinExistence type="predicted"/>
<dbReference type="OrthoDB" id="7250310at2759"/>
<comment type="caution">
    <text evidence="1">The sequence shown here is derived from an EMBL/GenBank/DDBJ whole genome shotgun (WGS) entry which is preliminary data.</text>
</comment>
<sequence length="114" mass="12639">MGDILLTIADNWSPAEVFEVYVDHGQLLGKTHGPLTCPENEMSNREHLLGLKKLAVGIDAPSPYVSISHGGFWGTFRIPAGTNVITVRLADAIELDWGWWYAFFAHRLDEPCSS</sequence>
<dbReference type="GeneID" id="36532597"/>
<keyword evidence="2" id="KW-1185">Reference proteome</keyword>
<dbReference type="AlphaFoldDB" id="A0A2I1BVC1"/>
<dbReference type="RefSeq" id="XP_024677932.1">
    <property type="nucleotide sequence ID" value="XM_024825272.1"/>
</dbReference>
<dbReference type="VEuPathDB" id="FungiDB:P174DRAFT_425263"/>
<protein>
    <submittedName>
        <fullName evidence="1">Uncharacterized protein</fullName>
    </submittedName>
</protein>
<name>A0A2I1BVC1_ASPN1</name>
<accession>A0A2I1BVC1</accession>
<evidence type="ECO:0000313" key="1">
    <source>
        <dbReference type="EMBL" id="PKX89337.1"/>
    </source>
</evidence>
<organism evidence="1 2">
    <name type="scientific">Aspergillus novofumigatus (strain IBT 16806)</name>
    <dbReference type="NCBI Taxonomy" id="1392255"/>
    <lineage>
        <taxon>Eukaryota</taxon>
        <taxon>Fungi</taxon>
        <taxon>Dikarya</taxon>
        <taxon>Ascomycota</taxon>
        <taxon>Pezizomycotina</taxon>
        <taxon>Eurotiomycetes</taxon>
        <taxon>Eurotiomycetidae</taxon>
        <taxon>Eurotiales</taxon>
        <taxon>Aspergillaceae</taxon>
        <taxon>Aspergillus</taxon>
        <taxon>Aspergillus subgen. Fumigati</taxon>
    </lineage>
</organism>
<dbReference type="Proteomes" id="UP000234474">
    <property type="component" value="Unassembled WGS sequence"/>
</dbReference>
<dbReference type="EMBL" id="MSZS01000010">
    <property type="protein sequence ID" value="PKX89337.1"/>
    <property type="molecule type" value="Genomic_DNA"/>
</dbReference>
<reference evidence="2" key="1">
    <citation type="journal article" date="2018" name="Proc. Natl. Acad. Sci. U.S.A.">
        <title>Linking secondary metabolites to gene clusters through genome sequencing of six diverse Aspergillus species.</title>
        <authorList>
            <person name="Kaerboelling I."/>
            <person name="Vesth T.C."/>
            <person name="Frisvad J.C."/>
            <person name="Nybo J.L."/>
            <person name="Theobald S."/>
            <person name="Kuo A."/>
            <person name="Bowyer P."/>
            <person name="Matsuda Y."/>
            <person name="Mondo S."/>
            <person name="Lyhne E.K."/>
            <person name="Kogle M.E."/>
            <person name="Clum A."/>
            <person name="Lipzen A."/>
            <person name="Salamov A."/>
            <person name="Ngan C.Y."/>
            <person name="Daum C."/>
            <person name="Chiniquy J."/>
            <person name="Barry K."/>
            <person name="LaButti K."/>
            <person name="Haridas S."/>
            <person name="Simmons B.A."/>
            <person name="Magnuson J.K."/>
            <person name="Mortensen U.H."/>
            <person name="Larsen T.O."/>
            <person name="Grigoriev I.V."/>
            <person name="Baker S.E."/>
            <person name="Andersen M.R."/>
        </authorList>
    </citation>
    <scope>NUCLEOTIDE SEQUENCE [LARGE SCALE GENOMIC DNA]</scope>
    <source>
        <strain evidence="2">IBT 16806</strain>
    </source>
</reference>
<gene>
    <name evidence="1" type="ORF">P174DRAFT_425263</name>
</gene>
<evidence type="ECO:0000313" key="2">
    <source>
        <dbReference type="Proteomes" id="UP000234474"/>
    </source>
</evidence>